<dbReference type="Proteomes" id="UP000294257">
    <property type="component" value="Unassembled WGS sequence"/>
</dbReference>
<reference evidence="2 3" key="1">
    <citation type="submission" date="2019-02" db="EMBL/GenBank/DDBJ databases">
        <title>Genomic Encyclopedia of Type Strains, Phase IV (KMG-IV): sequencing the most valuable type-strain genomes for metagenomic binning, comparative biology and taxonomic classification.</title>
        <authorList>
            <person name="Goeker M."/>
        </authorList>
    </citation>
    <scope>NUCLEOTIDE SEQUENCE [LARGE SCALE GENOMIC DNA]</scope>
    <source>
        <strain evidence="2 3">DSM 101727</strain>
    </source>
</reference>
<keyword evidence="1" id="KW-1133">Transmembrane helix</keyword>
<name>A0A4Q7KR55_9PSEU</name>
<accession>A0A4Q7KR55</accession>
<feature type="transmembrane region" description="Helical" evidence="1">
    <location>
        <begin position="67"/>
        <end position="85"/>
    </location>
</feature>
<organism evidence="2 3">
    <name type="scientific">Herbihabitans rhizosphaerae</name>
    <dbReference type="NCBI Taxonomy" id="1872711"/>
    <lineage>
        <taxon>Bacteria</taxon>
        <taxon>Bacillati</taxon>
        <taxon>Actinomycetota</taxon>
        <taxon>Actinomycetes</taxon>
        <taxon>Pseudonocardiales</taxon>
        <taxon>Pseudonocardiaceae</taxon>
        <taxon>Herbihabitans</taxon>
    </lineage>
</organism>
<evidence type="ECO:0000313" key="3">
    <source>
        <dbReference type="Proteomes" id="UP000294257"/>
    </source>
</evidence>
<proteinExistence type="predicted"/>
<dbReference type="EMBL" id="SGWQ01000004">
    <property type="protein sequence ID" value="RZS39329.1"/>
    <property type="molecule type" value="Genomic_DNA"/>
</dbReference>
<evidence type="ECO:0000313" key="2">
    <source>
        <dbReference type="EMBL" id="RZS39329.1"/>
    </source>
</evidence>
<comment type="caution">
    <text evidence="2">The sequence shown here is derived from an EMBL/GenBank/DDBJ whole genome shotgun (WGS) entry which is preliminary data.</text>
</comment>
<keyword evidence="1" id="KW-0812">Transmembrane</keyword>
<gene>
    <name evidence="2" type="ORF">EV193_104546</name>
</gene>
<feature type="transmembrane region" description="Helical" evidence="1">
    <location>
        <begin position="42"/>
        <end position="61"/>
    </location>
</feature>
<sequence>MDSSKRLWHNGFVVHPYSVTADSALSPGKDDIVVGVGWREAWRLPAILGGAAVVSAVVALLTSLIGMYFVAVALAVSAAAVAVSLSSSRAVITVAPCGLRVGRADRVEWSDIGSVLLIEDEVFSYDGSTTTTVVALVRRGTDSGGGLGDLCARDALLVSEQVPGAVVDLDADLLREAVRRHAPDLPVIDLRTRFRNPPD</sequence>
<protein>
    <submittedName>
        <fullName evidence="2">Uncharacterized protein</fullName>
    </submittedName>
</protein>
<keyword evidence="1" id="KW-0472">Membrane</keyword>
<keyword evidence="3" id="KW-1185">Reference proteome</keyword>
<dbReference type="AlphaFoldDB" id="A0A4Q7KR55"/>
<evidence type="ECO:0000256" key="1">
    <source>
        <dbReference type="SAM" id="Phobius"/>
    </source>
</evidence>